<dbReference type="Proteomes" id="UP000266482">
    <property type="component" value="Unassembled WGS sequence"/>
</dbReference>
<accession>A0A3A1UV68</accession>
<evidence type="ECO:0000256" key="6">
    <source>
        <dbReference type="ARBA" id="ARBA00022840"/>
    </source>
</evidence>
<comment type="caution">
    <text evidence="10">The sequence shown here is derived from an EMBL/GenBank/DDBJ whole genome shotgun (WGS) entry which is preliminary data.</text>
</comment>
<evidence type="ECO:0000256" key="7">
    <source>
        <dbReference type="ARBA" id="ARBA00023012"/>
    </source>
</evidence>
<keyword evidence="8" id="KW-1133">Transmembrane helix</keyword>
<dbReference type="Pfam" id="PF02518">
    <property type="entry name" value="HATPase_c"/>
    <property type="match status" value="1"/>
</dbReference>
<dbReference type="Pfam" id="PF07730">
    <property type="entry name" value="HisKA_3"/>
    <property type="match status" value="1"/>
</dbReference>
<feature type="transmembrane region" description="Helical" evidence="8">
    <location>
        <begin position="24"/>
        <end position="42"/>
    </location>
</feature>
<reference evidence="10 11" key="1">
    <citation type="submission" date="2018-09" db="EMBL/GenBank/DDBJ databases">
        <title>Paenibacillus aracenensis nov. sp. isolated from a cave in southern Spain.</title>
        <authorList>
            <person name="Jurado V."/>
            <person name="Gutierrez-Patricio S."/>
            <person name="Gonzalez-Pimentel J.L."/>
            <person name="Miller A.Z."/>
            <person name="Laiz L."/>
            <person name="Saiz-Jimenez C."/>
        </authorList>
    </citation>
    <scope>NUCLEOTIDE SEQUENCE [LARGE SCALE GENOMIC DNA]</scope>
    <source>
        <strain evidence="10 11">DSM 22867</strain>
    </source>
</reference>
<dbReference type="CDD" id="cd16917">
    <property type="entry name" value="HATPase_UhpB-NarQ-NarX-like"/>
    <property type="match status" value="1"/>
</dbReference>
<feature type="transmembrane region" description="Helical" evidence="8">
    <location>
        <begin position="151"/>
        <end position="170"/>
    </location>
</feature>
<dbReference type="PROSITE" id="PS50109">
    <property type="entry name" value="HIS_KIN"/>
    <property type="match status" value="1"/>
</dbReference>
<dbReference type="SMART" id="SM00387">
    <property type="entry name" value="HATPase_c"/>
    <property type="match status" value="1"/>
</dbReference>
<dbReference type="GO" id="GO:0005524">
    <property type="term" value="F:ATP binding"/>
    <property type="evidence" value="ECO:0007669"/>
    <property type="project" value="UniProtKB-KW"/>
</dbReference>
<dbReference type="Gene3D" id="3.30.565.10">
    <property type="entry name" value="Histidine kinase-like ATPase, C-terminal domain"/>
    <property type="match status" value="1"/>
</dbReference>
<evidence type="ECO:0000259" key="9">
    <source>
        <dbReference type="PROSITE" id="PS50109"/>
    </source>
</evidence>
<keyword evidence="4" id="KW-0547">Nucleotide-binding</keyword>
<dbReference type="RefSeq" id="WP_119600164.1">
    <property type="nucleotide sequence ID" value="NZ_QXQA01000007.1"/>
</dbReference>
<dbReference type="InterPro" id="IPR003594">
    <property type="entry name" value="HATPase_dom"/>
</dbReference>
<organism evidence="10 11">
    <name type="scientific">Paenibacillus nanensis</name>
    <dbReference type="NCBI Taxonomy" id="393251"/>
    <lineage>
        <taxon>Bacteria</taxon>
        <taxon>Bacillati</taxon>
        <taxon>Bacillota</taxon>
        <taxon>Bacilli</taxon>
        <taxon>Bacillales</taxon>
        <taxon>Paenibacillaceae</taxon>
        <taxon>Paenibacillus</taxon>
    </lineage>
</organism>
<keyword evidence="3" id="KW-0808">Transferase</keyword>
<dbReference type="InterPro" id="IPR036890">
    <property type="entry name" value="HATPase_C_sf"/>
</dbReference>
<dbReference type="AlphaFoldDB" id="A0A3A1UV68"/>
<dbReference type="InterPro" id="IPR011712">
    <property type="entry name" value="Sig_transdc_His_kin_sub3_dim/P"/>
</dbReference>
<dbReference type="SUPFAM" id="SSF55874">
    <property type="entry name" value="ATPase domain of HSP90 chaperone/DNA topoisomerase II/histidine kinase"/>
    <property type="match status" value="1"/>
</dbReference>
<keyword evidence="6" id="KW-0067">ATP-binding</keyword>
<evidence type="ECO:0000256" key="4">
    <source>
        <dbReference type="ARBA" id="ARBA00022741"/>
    </source>
</evidence>
<feature type="transmembrane region" description="Helical" evidence="8">
    <location>
        <begin position="125"/>
        <end position="145"/>
    </location>
</feature>
<feature type="transmembrane region" description="Helical" evidence="8">
    <location>
        <begin position="48"/>
        <end position="65"/>
    </location>
</feature>
<dbReference type="GO" id="GO:0000155">
    <property type="term" value="F:phosphorelay sensor kinase activity"/>
    <property type="evidence" value="ECO:0007669"/>
    <property type="project" value="InterPro"/>
</dbReference>
<dbReference type="InterPro" id="IPR005467">
    <property type="entry name" value="His_kinase_dom"/>
</dbReference>
<evidence type="ECO:0000256" key="1">
    <source>
        <dbReference type="ARBA" id="ARBA00000085"/>
    </source>
</evidence>
<dbReference type="PANTHER" id="PTHR24421">
    <property type="entry name" value="NITRATE/NITRITE SENSOR PROTEIN NARX-RELATED"/>
    <property type="match status" value="1"/>
</dbReference>
<feature type="domain" description="Histidine kinase" evidence="9">
    <location>
        <begin position="313"/>
        <end position="403"/>
    </location>
</feature>
<gene>
    <name evidence="10" type="ORF">D3P08_13265</name>
</gene>
<evidence type="ECO:0000256" key="3">
    <source>
        <dbReference type="ARBA" id="ARBA00022679"/>
    </source>
</evidence>
<dbReference type="Gene3D" id="1.20.5.1930">
    <property type="match status" value="1"/>
</dbReference>
<keyword evidence="11" id="KW-1185">Reference proteome</keyword>
<feature type="transmembrane region" description="Helical" evidence="8">
    <location>
        <begin position="77"/>
        <end position="95"/>
    </location>
</feature>
<evidence type="ECO:0000313" key="10">
    <source>
        <dbReference type="EMBL" id="RIX52438.1"/>
    </source>
</evidence>
<keyword evidence="5 10" id="KW-0418">Kinase</keyword>
<sequence>MKVNELQSERRLFHQSGAISDSRIPLLIWITIDFAVSMFMLLSEDNDYWIRIFFFTGLFVLHASLYWHSPAMVVKRAWLYFIMQASIIYTASVLVPESAPAVLIGLFPVLIGQCVGVYDQKKKLIAVMLGCYGLVWCSVFVTGWIESAVVLIPLFVLMNVVVVSYGVLFFRQVHARLRTQSFFEELERTHRKVEELTLANERQRMARDLHDTLAQGLAGLLMQLEAADAYLDKANPARAQEIVNKAMERARTTLSEARMAIDDLRLNGGADSHFADLVRNTVDKLTAGTPVAVTLHAPEDLSLSGYVMEHCLHVIGECIANTVKHANASSMQITIEQEISSGSLLLRIQDNGIGFNTETIGRLAGHYGLVGIKERVRLLGGMLDIHSEPEAGTTIEIKVPGKEGVIT</sequence>
<proteinExistence type="predicted"/>
<dbReference type="GO" id="GO:0046983">
    <property type="term" value="F:protein dimerization activity"/>
    <property type="evidence" value="ECO:0007669"/>
    <property type="project" value="InterPro"/>
</dbReference>
<comment type="catalytic activity">
    <reaction evidence="1">
        <text>ATP + protein L-histidine = ADP + protein N-phospho-L-histidine.</text>
        <dbReference type="EC" id="2.7.13.3"/>
    </reaction>
</comment>
<name>A0A3A1UV68_9BACL</name>
<feature type="transmembrane region" description="Helical" evidence="8">
    <location>
        <begin position="101"/>
        <end position="118"/>
    </location>
</feature>
<keyword evidence="7" id="KW-0902">Two-component regulatory system</keyword>
<protein>
    <recommendedName>
        <fullName evidence="2">histidine kinase</fullName>
        <ecNumber evidence="2">2.7.13.3</ecNumber>
    </recommendedName>
</protein>
<dbReference type="EC" id="2.7.13.3" evidence="2"/>
<dbReference type="EMBL" id="QXQA01000007">
    <property type="protein sequence ID" value="RIX52438.1"/>
    <property type="molecule type" value="Genomic_DNA"/>
</dbReference>
<keyword evidence="8" id="KW-0472">Membrane</keyword>
<dbReference type="PANTHER" id="PTHR24421:SF55">
    <property type="entry name" value="SENSOR HISTIDINE KINASE YDFH"/>
    <property type="match status" value="1"/>
</dbReference>
<keyword evidence="8" id="KW-0812">Transmembrane</keyword>
<dbReference type="GO" id="GO:0016020">
    <property type="term" value="C:membrane"/>
    <property type="evidence" value="ECO:0007669"/>
    <property type="project" value="InterPro"/>
</dbReference>
<evidence type="ECO:0000256" key="8">
    <source>
        <dbReference type="SAM" id="Phobius"/>
    </source>
</evidence>
<dbReference type="InterPro" id="IPR050482">
    <property type="entry name" value="Sensor_HK_TwoCompSys"/>
</dbReference>
<evidence type="ECO:0000256" key="2">
    <source>
        <dbReference type="ARBA" id="ARBA00012438"/>
    </source>
</evidence>
<evidence type="ECO:0000313" key="11">
    <source>
        <dbReference type="Proteomes" id="UP000266482"/>
    </source>
</evidence>
<evidence type="ECO:0000256" key="5">
    <source>
        <dbReference type="ARBA" id="ARBA00022777"/>
    </source>
</evidence>
<dbReference type="OrthoDB" id="9781904at2"/>